<dbReference type="NCBIfam" id="NF009381">
    <property type="entry name" value="PRK12740.1-5"/>
    <property type="match status" value="1"/>
</dbReference>
<feature type="domain" description="Tr-type G" evidence="9">
    <location>
        <begin position="8"/>
        <end position="294"/>
    </location>
</feature>
<organism evidence="10 11">
    <name type="scientific">Oceanomicrobium pacificus</name>
    <dbReference type="NCBI Taxonomy" id="2692916"/>
    <lineage>
        <taxon>Bacteria</taxon>
        <taxon>Pseudomonadati</taxon>
        <taxon>Pseudomonadota</taxon>
        <taxon>Alphaproteobacteria</taxon>
        <taxon>Rhodobacterales</taxon>
        <taxon>Paracoccaceae</taxon>
        <taxon>Oceanomicrobium</taxon>
    </lineage>
</organism>
<dbReference type="InterPro" id="IPR047872">
    <property type="entry name" value="EFG_IV"/>
</dbReference>
<evidence type="ECO:0000313" key="10">
    <source>
        <dbReference type="EMBL" id="MXU66377.1"/>
    </source>
</evidence>
<dbReference type="RefSeq" id="WP_160855822.1">
    <property type="nucleotide sequence ID" value="NZ_WUWG01000006.1"/>
</dbReference>
<dbReference type="CDD" id="cd03713">
    <property type="entry name" value="EFG_mtEFG_C"/>
    <property type="match status" value="1"/>
</dbReference>
<dbReference type="SUPFAM" id="SSF54980">
    <property type="entry name" value="EF-G C-terminal domain-like"/>
    <property type="match status" value="2"/>
</dbReference>
<dbReference type="InterPro" id="IPR035649">
    <property type="entry name" value="EFG_V"/>
</dbReference>
<dbReference type="SMART" id="SM00838">
    <property type="entry name" value="EFG_C"/>
    <property type="match status" value="1"/>
</dbReference>
<dbReference type="InterPro" id="IPR053905">
    <property type="entry name" value="EF-G-like_DII"/>
</dbReference>
<dbReference type="Gene3D" id="2.40.30.10">
    <property type="entry name" value="Translation factors"/>
    <property type="match status" value="1"/>
</dbReference>
<evidence type="ECO:0000256" key="2">
    <source>
        <dbReference type="ARBA" id="ARBA00017872"/>
    </source>
</evidence>
<evidence type="ECO:0000256" key="7">
    <source>
        <dbReference type="ARBA" id="ARBA00024731"/>
    </source>
</evidence>
<dbReference type="CDD" id="cd16262">
    <property type="entry name" value="EFG_III"/>
    <property type="match status" value="1"/>
</dbReference>
<evidence type="ECO:0000256" key="4">
    <source>
        <dbReference type="ARBA" id="ARBA00022768"/>
    </source>
</evidence>
<dbReference type="InterPro" id="IPR009022">
    <property type="entry name" value="EFG_III"/>
</dbReference>
<dbReference type="CDD" id="cd04088">
    <property type="entry name" value="EFG_mtEFG_II"/>
    <property type="match status" value="1"/>
</dbReference>
<dbReference type="NCBIfam" id="TIGR00484">
    <property type="entry name" value="EF-G"/>
    <property type="match status" value="1"/>
</dbReference>
<dbReference type="SUPFAM" id="SSF54211">
    <property type="entry name" value="Ribosomal protein S5 domain 2-like"/>
    <property type="match status" value="1"/>
</dbReference>
<dbReference type="InterPro" id="IPR000640">
    <property type="entry name" value="EFG_V-like"/>
</dbReference>
<dbReference type="InterPro" id="IPR014721">
    <property type="entry name" value="Ribsml_uS5_D2-typ_fold_subgr"/>
</dbReference>
<keyword evidence="8" id="KW-0963">Cytoplasm</keyword>
<evidence type="ECO:0000256" key="8">
    <source>
        <dbReference type="HAMAP-Rule" id="MF_00054"/>
    </source>
</evidence>
<dbReference type="EMBL" id="WUWG01000006">
    <property type="protein sequence ID" value="MXU66377.1"/>
    <property type="molecule type" value="Genomic_DNA"/>
</dbReference>
<dbReference type="FunFam" id="3.30.70.240:FF:000001">
    <property type="entry name" value="Elongation factor G"/>
    <property type="match status" value="1"/>
</dbReference>
<reference evidence="10 11" key="1">
    <citation type="submission" date="2019-12" db="EMBL/GenBank/DDBJ databases">
        <title>Strain KN286 was isolated from seawater, which was collected from Caroline Seamount in the tropical western Pacific.</title>
        <authorList>
            <person name="Wang Q."/>
        </authorList>
    </citation>
    <scope>NUCLEOTIDE SEQUENCE [LARGE SCALE GENOMIC DNA]</scope>
    <source>
        <strain evidence="10 11">KN286</strain>
    </source>
</reference>
<dbReference type="FunFam" id="3.30.230.10:FF:000003">
    <property type="entry name" value="Elongation factor G"/>
    <property type="match status" value="1"/>
</dbReference>
<dbReference type="GO" id="GO:0032790">
    <property type="term" value="P:ribosome disassembly"/>
    <property type="evidence" value="ECO:0007669"/>
    <property type="project" value="TreeGrafter"/>
</dbReference>
<dbReference type="InterPro" id="IPR020568">
    <property type="entry name" value="Ribosomal_Su5_D2-typ_SF"/>
</dbReference>
<dbReference type="InterPro" id="IPR035647">
    <property type="entry name" value="EFG_III/V"/>
</dbReference>
<dbReference type="GO" id="GO:0005737">
    <property type="term" value="C:cytoplasm"/>
    <property type="evidence" value="ECO:0007669"/>
    <property type="project" value="UniProtKB-SubCell"/>
</dbReference>
<dbReference type="Pfam" id="PF00009">
    <property type="entry name" value="GTP_EFTU"/>
    <property type="match status" value="1"/>
</dbReference>
<dbReference type="GO" id="GO:0005525">
    <property type="term" value="F:GTP binding"/>
    <property type="evidence" value="ECO:0007669"/>
    <property type="project" value="UniProtKB-UniRule"/>
</dbReference>
<keyword evidence="6 8" id="KW-0342">GTP-binding</keyword>
<comment type="similarity">
    <text evidence="1 8">Belongs to the TRAFAC class translation factor GTPase superfamily. Classic translation factor GTPase family. EF-G/EF-2 subfamily.</text>
</comment>
<keyword evidence="3 8" id="KW-0547">Nucleotide-binding</keyword>
<comment type="function">
    <text evidence="7 8">Catalyzes the GTP-dependent ribosomal translocation step during translation elongation. During this step, the ribosome changes from the pre-translocational (PRE) to the post-translocational (POST) state as the newly formed A-site-bound peptidyl-tRNA and P-site-bound deacylated tRNA move to the P and E sites, respectively. Catalyzes the coordinated movement of the two tRNA molecules, the mRNA and conformational changes in the ribosome.</text>
</comment>
<dbReference type="Pfam" id="PF00679">
    <property type="entry name" value="EFG_C"/>
    <property type="match status" value="1"/>
</dbReference>
<feature type="binding site" evidence="8">
    <location>
        <begin position="146"/>
        <end position="149"/>
    </location>
    <ligand>
        <name>GTP</name>
        <dbReference type="ChEBI" id="CHEBI:37565"/>
    </ligand>
</feature>
<evidence type="ECO:0000259" key="9">
    <source>
        <dbReference type="PROSITE" id="PS51722"/>
    </source>
</evidence>
<dbReference type="NCBIfam" id="NF009379">
    <property type="entry name" value="PRK12740.1-3"/>
    <property type="match status" value="1"/>
</dbReference>
<gene>
    <name evidence="8 10" type="primary">fusA</name>
    <name evidence="10" type="ORF">GSH16_13075</name>
</gene>
<evidence type="ECO:0000256" key="6">
    <source>
        <dbReference type="ARBA" id="ARBA00023134"/>
    </source>
</evidence>
<dbReference type="FunFam" id="3.40.50.300:FF:000029">
    <property type="entry name" value="Elongation factor G"/>
    <property type="match status" value="1"/>
</dbReference>
<dbReference type="Pfam" id="PF22042">
    <property type="entry name" value="EF-G_D2"/>
    <property type="match status" value="1"/>
</dbReference>
<dbReference type="CDD" id="cd01434">
    <property type="entry name" value="EFG_mtEFG1_IV"/>
    <property type="match status" value="1"/>
</dbReference>
<dbReference type="FunFam" id="3.30.70.870:FF:000001">
    <property type="entry name" value="Elongation factor G"/>
    <property type="match status" value="1"/>
</dbReference>
<dbReference type="GO" id="GO:0097216">
    <property type="term" value="F:guanosine tetraphosphate binding"/>
    <property type="evidence" value="ECO:0007669"/>
    <property type="project" value="UniProtKB-ARBA"/>
</dbReference>
<dbReference type="InterPro" id="IPR000795">
    <property type="entry name" value="T_Tr_GTP-bd_dom"/>
</dbReference>
<feature type="binding site" evidence="8">
    <location>
        <begin position="17"/>
        <end position="24"/>
    </location>
    <ligand>
        <name>GTP</name>
        <dbReference type="ChEBI" id="CHEBI:37565"/>
    </ligand>
</feature>
<protein>
    <recommendedName>
        <fullName evidence="2 8">Elongation factor G</fullName>
        <shortName evidence="8">EF-G</shortName>
    </recommendedName>
</protein>
<dbReference type="Pfam" id="PF03764">
    <property type="entry name" value="EFG_IV"/>
    <property type="match status" value="1"/>
</dbReference>
<dbReference type="HAMAP" id="MF_00054_B">
    <property type="entry name" value="EF_G_EF_2_B"/>
    <property type="match status" value="1"/>
</dbReference>
<dbReference type="Gene3D" id="3.30.70.870">
    <property type="entry name" value="Elongation Factor G (Translational Gtpase), domain 3"/>
    <property type="match status" value="1"/>
</dbReference>
<keyword evidence="11" id="KW-1185">Reference proteome</keyword>
<dbReference type="GO" id="GO:0003746">
    <property type="term" value="F:translation elongation factor activity"/>
    <property type="evidence" value="ECO:0007669"/>
    <property type="project" value="UniProtKB-UniRule"/>
</dbReference>
<dbReference type="SUPFAM" id="SSF52540">
    <property type="entry name" value="P-loop containing nucleoside triphosphate hydrolases"/>
    <property type="match status" value="1"/>
</dbReference>
<dbReference type="FunFam" id="2.40.30.10:FF:000006">
    <property type="entry name" value="Elongation factor G"/>
    <property type="match status" value="1"/>
</dbReference>
<evidence type="ECO:0000313" key="11">
    <source>
        <dbReference type="Proteomes" id="UP000436016"/>
    </source>
</evidence>
<evidence type="ECO:0000256" key="1">
    <source>
        <dbReference type="ARBA" id="ARBA00005870"/>
    </source>
</evidence>
<dbReference type="Gene3D" id="3.30.230.10">
    <property type="match status" value="1"/>
</dbReference>
<dbReference type="SMART" id="SM00889">
    <property type="entry name" value="EFG_IV"/>
    <property type="match status" value="1"/>
</dbReference>
<dbReference type="PANTHER" id="PTHR43261:SF1">
    <property type="entry name" value="RIBOSOME-RELEASING FACTOR 2, MITOCHONDRIAL"/>
    <property type="match status" value="1"/>
</dbReference>
<dbReference type="InterPro" id="IPR027417">
    <property type="entry name" value="P-loop_NTPase"/>
</dbReference>
<dbReference type="SUPFAM" id="SSF50447">
    <property type="entry name" value="Translation proteins"/>
    <property type="match status" value="1"/>
</dbReference>
<dbReference type="InterPro" id="IPR004540">
    <property type="entry name" value="Transl_elong_EFG/EF2"/>
</dbReference>
<comment type="caution">
    <text evidence="10">The sequence shown here is derived from an EMBL/GenBank/DDBJ whole genome shotgun (WGS) entry which is preliminary data.</text>
</comment>
<dbReference type="InterPro" id="IPR009000">
    <property type="entry name" value="Transl_B-barrel_sf"/>
</dbReference>
<dbReference type="NCBIfam" id="TIGR00231">
    <property type="entry name" value="small_GTP"/>
    <property type="match status" value="1"/>
</dbReference>
<dbReference type="GO" id="GO:0003924">
    <property type="term" value="F:GTPase activity"/>
    <property type="evidence" value="ECO:0007669"/>
    <property type="project" value="InterPro"/>
</dbReference>
<dbReference type="Gene3D" id="3.30.70.240">
    <property type="match status" value="1"/>
</dbReference>
<evidence type="ECO:0000256" key="3">
    <source>
        <dbReference type="ARBA" id="ARBA00022741"/>
    </source>
</evidence>
<dbReference type="PRINTS" id="PR00315">
    <property type="entry name" value="ELONGATNFCT"/>
</dbReference>
<accession>A0A6B0TP89</accession>
<proteinExistence type="inferred from homology"/>
<dbReference type="Proteomes" id="UP000436016">
    <property type="component" value="Unassembled WGS sequence"/>
</dbReference>
<dbReference type="PANTHER" id="PTHR43261">
    <property type="entry name" value="TRANSLATION ELONGATION FACTOR G-RELATED"/>
    <property type="match status" value="1"/>
</dbReference>
<dbReference type="Gene3D" id="3.40.50.300">
    <property type="entry name" value="P-loop containing nucleotide triphosphate hydrolases"/>
    <property type="match status" value="1"/>
</dbReference>
<dbReference type="PROSITE" id="PS00301">
    <property type="entry name" value="G_TR_1"/>
    <property type="match status" value="1"/>
</dbReference>
<evidence type="ECO:0000256" key="5">
    <source>
        <dbReference type="ARBA" id="ARBA00022917"/>
    </source>
</evidence>
<dbReference type="PROSITE" id="PS51722">
    <property type="entry name" value="G_TR_2"/>
    <property type="match status" value="1"/>
</dbReference>
<keyword evidence="4 8" id="KW-0251">Elongation factor</keyword>
<comment type="subcellular location">
    <subcellularLocation>
        <location evidence="8">Cytoplasm</location>
    </subcellularLocation>
</comment>
<feature type="binding site" evidence="8">
    <location>
        <begin position="92"/>
        <end position="96"/>
    </location>
    <ligand>
        <name>GTP</name>
        <dbReference type="ChEBI" id="CHEBI:37565"/>
    </ligand>
</feature>
<dbReference type="InterPro" id="IPR005225">
    <property type="entry name" value="Small_GTP-bd"/>
</dbReference>
<sequence>MARDYPLSKYRNFGIMAHIDAGKTTCTERILYYTGKSHKIGEVHDGAATMDWMEQEQERGITITSAATTTFWERTEDGQSAQTEKHRFNIIDTPGHVDFTIEVERSLAVLDGAVCVLDANAGVEPQTETVWRQADRYKVPRIVFVNKMDKIGADFYNCVAMIKDRTGANAVPIQIPIGAENELEGIVDLVTMEEWTWKGEDLGATWTRQDVRADLKDKAEELRAELIEAAVEQDDDAMEAYLEGNEPDVETLRKLIRKGTLSMAFVPVLAGSAFKNKGVQPLLNAVIDYLPTPLDVEAYMGFAPGDETETRDIARSADDSQPFSGLAFKIMNDPFVGSLTFTRIYSGVIKKGDSILNSTKGKKERVGRMMMMHSNNREEIEEAFAGDIIALAGLKDTTTGDTLCDAQSPVVLETMTFPDPVIEIAVEPKTKNDQEKMSAGLARLAAEDPSFRVETDLESGQTIMKGMGELHLDILVDRLKREFKVEANIGAPQVAYRETISHEAEVDYTHKKQSGGSGQFARIKMVITPTEPGEGYSFESRIVGGNVPKEYIPGVEKGIQSVMDSGPLAGFPVIDFKVALIDGAYHDVDSSVLAFEIAARAGMREGLKKAGAKLLEPIMKVEVVTPEEYTGGIIGDLTSRRGQVQGQDTRGNAIAITAFVPLANMFGYINTLRSMSSGRAQFTMQFDHYEPVPSNISEEIQAKYA</sequence>
<dbReference type="Pfam" id="PF14492">
    <property type="entry name" value="EFG_III"/>
    <property type="match status" value="1"/>
</dbReference>
<dbReference type="InterPro" id="IPR031157">
    <property type="entry name" value="G_TR_CS"/>
</dbReference>
<name>A0A6B0TP89_9RHOB</name>
<dbReference type="AlphaFoldDB" id="A0A6B0TP89"/>
<dbReference type="InterPro" id="IPR005517">
    <property type="entry name" value="Transl_elong_EFG/EF2_IV"/>
</dbReference>
<dbReference type="CDD" id="cd01886">
    <property type="entry name" value="EF-G"/>
    <property type="match status" value="1"/>
</dbReference>
<keyword evidence="5 8" id="KW-0648">Protein biosynthesis</keyword>
<dbReference type="InterPro" id="IPR041095">
    <property type="entry name" value="EFG_II"/>
</dbReference>